<dbReference type="PATRIC" id="fig|466.6.peg.1942"/>
<name>A0A0W0W018_9GAMM</name>
<sequence length="262" mass="30381">MTKPLPNNDFRATRYILEPDEFALSNDSPDPSTSDKIDSSTWSGIVDLPDDVAIRTSDHHGTNIRNLYTLWGDWLNSLGKLRNHDELFSCMLDASDCFQCATFELLHGFYRSSISNLRTGLELVMIGTFGNLYPTNINYIEWKNDSYELGYSYCRKKLEKKYENQKIEWMFKDGALLHLTYKELCKYTHSRPNASDAALWSSNGPIYDKDAFAKTYEFFLLVYSVAYLLVKVARPNFSKPKRCKILFKSQSDRLRAFNLLFN</sequence>
<dbReference type="EMBL" id="LNYL01000043">
    <property type="protein sequence ID" value="KTD25765.1"/>
    <property type="molecule type" value="Genomic_DNA"/>
</dbReference>
<organism evidence="1 2">
    <name type="scientific">Legionella maceachernii</name>
    <dbReference type="NCBI Taxonomy" id="466"/>
    <lineage>
        <taxon>Bacteria</taxon>
        <taxon>Pseudomonadati</taxon>
        <taxon>Pseudomonadota</taxon>
        <taxon>Gammaproteobacteria</taxon>
        <taxon>Legionellales</taxon>
        <taxon>Legionellaceae</taxon>
        <taxon>Legionella</taxon>
    </lineage>
</organism>
<evidence type="ECO:0000313" key="2">
    <source>
        <dbReference type="Proteomes" id="UP000054908"/>
    </source>
</evidence>
<dbReference type="Proteomes" id="UP000054908">
    <property type="component" value="Unassembled WGS sequence"/>
</dbReference>
<reference evidence="1 2" key="1">
    <citation type="submission" date="2015-11" db="EMBL/GenBank/DDBJ databases">
        <title>Genomic analysis of 38 Legionella species identifies large and diverse effector repertoires.</title>
        <authorList>
            <person name="Burstein D."/>
            <person name="Amaro F."/>
            <person name="Zusman T."/>
            <person name="Lifshitz Z."/>
            <person name="Cohen O."/>
            <person name="Gilbert J.A."/>
            <person name="Pupko T."/>
            <person name="Shuman H.A."/>
            <person name="Segal G."/>
        </authorList>
    </citation>
    <scope>NUCLEOTIDE SEQUENCE [LARGE SCALE GENOMIC DNA]</scope>
    <source>
        <strain evidence="1 2">PX-1-G2-E2</strain>
    </source>
</reference>
<comment type="caution">
    <text evidence="1">The sequence shown here is derived from an EMBL/GenBank/DDBJ whole genome shotgun (WGS) entry which is preliminary data.</text>
</comment>
<evidence type="ECO:0000313" key="1">
    <source>
        <dbReference type="EMBL" id="KTD25765.1"/>
    </source>
</evidence>
<keyword evidence="2" id="KW-1185">Reference proteome</keyword>
<gene>
    <name evidence="1" type="ORF">Lmac_1844</name>
</gene>
<protein>
    <submittedName>
        <fullName evidence="1">Uncharacterized protein</fullName>
    </submittedName>
</protein>
<proteinExistence type="predicted"/>
<dbReference type="AlphaFoldDB" id="A0A0W0W018"/>
<accession>A0A0W0W018</accession>
<dbReference type="RefSeq" id="WP_078767371.1">
    <property type="nucleotide sequence ID" value="NZ_CAAAIB010000003.1"/>
</dbReference>